<evidence type="ECO:0000313" key="9">
    <source>
        <dbReference type="EMBL" id="HIS76122.1"/>
    </source>
</evidence>
<name>A0A9D1FMA7_9FIRM</name>
<dbReference type="PIRSF" id="PIRSF001123">
    <property type="entry name" value="PepA_GA"/>
    <property type="match status" value="1"/>
</dbReference>
<proteinExistence type="inferred from homology"/>
<evidence type="ECO:0000256" key="7">
    <source>
        <dbReference type="PIRSR" id="PIRSR001123-1"/>
    </source>
</evidence>
<feature type="binding site" evidence="8">
    <location>
        <position position="204"/>
    </location>
    <ligand>
        <name>Zn(2+)</name>
        <dbReference type="ChEBI" id="CHEBI:29105"/>
        <label>2</label>
    </ligand>
</feature>
<dbReference type="PANTHER" id="PTHR32481:SF5">
    <property type="entry name" value="ENDOGLUCANASE"/>
    <property type="match status" value="1"/>
</dbReference>
<evidence type="ECO:0000256" key="1">
    <source>
        <dbReference type="ARBA" id="ARBA00006272"/>
    </source>
</evidence>
<dbReference type="AlphaFoldDB" id="A0A9D1FMA7"/>
<feature type="active site" description="Proton acceptor" evidence="7">
    <location>
        <position position="203"/>
    </location>
</feature>
<dbReference type="GO" id="GO:0004177">
    <property type="term" value="F:aminopeptidase activity"/>
    <property type="evidence" value="ECO:0007669"/>
    <property type="project" value="UniProtKB-UniRule"/>
</dbReference>
<comment type="cofactor">
    <cofactor evidence="8">
        <name>a divalent metal cation</name>
        <dbReference type="ChEBI" id="CHEBI:60240"/>
    </cofactor>
    <text evidence="8">Binds 2 divalent metal cations per subunit.</text>
</comment>
<protein>
    <submittedName>
        <fullName evidence="9">M42 family metallopeptidase</fullName>
    </submittedName>
</protein>
<keyword evidence="4 8" id="KW-0479">Metal-binding</keyword>
<evidence type="ECO:0000256" key="8">
    <source>
        <dbReference type="PIRSR" id="PIRSR001123-2"/>
    </source>
</evidence>
<evidence type="ECO:0000256" key="5">
    <source>
        <dbReference type="ARBA" id="ARBA00022801"/>
    </source>
</evidence>
<keyword evidence="5" id="KW-0378">Hydrolase</keyword>
<dbReference type="Gene3D" id="2.40.30.40">
    <property type="entry name" value="Peptidase M42, domain 2"/>
    <property type="match status" value="1"/>
</dbReference>
<feature type="binding site" evidence="8">
    <location>
        <position position="65"/>
    </location>
    <ligand>
        <name>Zn(2+)</name>
        <dbReference type="ChEBI" id="CHEBI:29105"/>
        <label>1</label>
    </ligand>
</feature>
<evidence type="ECO:0000256" key="6">
    <source>
        <dbReference type="PIRNR" id="PIRNR001123"/>
    </source>
</evidence>
<evidence type="ECO:0000256" key="2">
    <source>
        <dbReference type="ARBA" id="ARBA00022438"/>
    </source>
</evidence>
<evidence type="ECO:0000256" key="3">
    <source>
        <dbReference type="ARBA" id="ARBA00022670"/>
    </source>
</evidence>
<feature type="binding site" evidence="8">
    <location>
        <position position="175"/>
    </location>
    <ligand>
        <name>Zn(2+)</name>
        <dbReference type="ChEBI" id="CHEBI:29105"/>
        <label>1</label>
    </ligand>
</feature>
<feature type="binding site" evidence="8">
    <location>
        <position position="226"/>
    </location>
    <ligand>
        <name>Zn(2+)</name>
        <dbReference type="ChEBI" id="CHEBI:29105"/>
        <label>1</label>
    </ligand>
</feature>
<dbReference type="CDD" id="cd05656">
    <property type="entry name" value="M42_Frv"/>
    <property type="match status" value="1"/>
</dbReference>
<evidence type="ECO:0000256" key="4">
    <source>
        <dbReference type="ARBA" id="ARBA00022723"/>
    </source>
</evidence>
<dbReference type="PANTHER" id="PTHR32481">
    <property type="entry name" value="AMINOPEPTIDASE"/>
    <property type="match status" value="1"/>
</dbReference>
<dbReference type="SUPFAM" id="SSF53187">
    <property type="entry name" value="Zn-dependent exopeptidases"/>
    <property type="match status" value="1"/>
</dbReference>
<comment type="caution">
    <text evidence="9">The sequence shown here is derived from an EMBL/GenBank/DDBJ whole genome shotgun (WGS) entry which is preliminary data.</text>
</comment>
<dbReference type="Proteomes" id="UP000824002">
    <property type="component" value="Unassembled WGS sequence"/>
</dbReference>
<feature type="binding site" evidence="8">
    <location>
        <position position="314"/>
    </location>
    <ligand>
        <name>Zn(2+)</name>
        <dbReference type="ChEBI" id="CHEBI:29105"/>
        <label>2</label>
    </ligand>
</feature>
<organism evidence="9 10">
    <name type="scientific">Candidatus Merdivicinus excrementipullorum</name>
    <dbReference type="NCBI Taxonomy" id="2840867"/>
    <lineage>
        <taxon>Bacteria</taxon>
        <taxon>Bacillati</taxon>
        <taxon>Bacillota</taxon>
        <taxon>Clostridia</taxon>
        <taxon>Eubacteriales</taxon>
        <taxon>Oscillospiraceae</taxon>
        <taxon>Oscillospiraceae incertae sedis</taxon>
        <taxon>Candidatus Merdivicinus</taxon>
    </lineage>
</organism>
<dbReference type="EMBL" id="DVJP01000032">
    <property type="protein sequence ID" value="HIS76122.1"/>
    <property type="molecule type" value="Genomic_DNA"/>
</dbReference>
<dbReference type="GO" id="GO:0006508">
    <property type="term" value="P:proteolysis"/>
    <property type="evidence" value="ECO:0007669"/>
    <property type="project" value="UniProtKB-KW"/>
</dbReference>
<dbReference type="Pfam" id="PF05343">
    <property type="entry name" value="Peptidase_M42"/>
    <property type="match status" value="1"/>
</dbReference>
<keyword evidence="3" id="KW-0645">Protease</keyword>
<dbReference type="SUPFAM" id="SSF101821">
    <property type="entry name" value="Aminopeptidase/glucanase lid domain"/>
    <property type="match status" value="1"/>
</dbReference>
<evidence type="ECO:0000313" key="10">
    <source>
        <dbReference type="Proteomes" id="UP000824002"/>
    </source>
</evidence>
<dbReference type="InterPro" id="IPR008007">
    <property type="entry name" value="Peptidase_M42"/>
</dbReference>
<dbReference type="GO" id="GO:0046872">
    <property type="term" value="F:metal ion binding"/>
    <property type="evidence" value="ECO:0007669"/>
    <property type="project" value="UniProtKB-UniRule"/>
</dbReference>
<sequence>MTFEETLAKLCNLNGISGDESEVASFIIEQIEDHCDEVRVDNMGSVIAFKKGAKTPSRKILIDAHTDEVGMIVTGFASDGGLTFATVGGLDSRVILGRKVLVGEDEIPGVIGTKPIHLQNEKERKTAVPADELYIDLGCSSKEEAMELVQPGDPVCFCGDFAPFGNGYLKGKAIDDRFGCAVMIDLIRSELPYDCWFSFSVQEEVGCRGAQGAVFSVKPDVAVVLEATTAADLAGVSEPKTVCKLGDGAVVGFMDRSTIYPRDLYRLCHEIGKEKGIPVQTKTMVAGGNDAGAIHKAVGGVKTIAISAPCRYIHSPYCVVKESDVQAVRDLTLALIEKLGE</sequence>
<keyword evidence="2" id="KW-0031">Aminopeptidase</keyword>
<reference evidence="9" key="1">
    <citation type="submission" date="2020-10" db="EMBL/GenBank/DDBJ databases">
        <authorList>
            <person name="Gilroy R."/>
        </authorList>
    </citation>
    <scope>NUCLEOTIDE SEQUENCE</scope>
    <source>
        <strain evidence="9">CHK199-13235</strain>
    </source>
</reference>
<dbReference type="InterPro" id="IPR051464">
    <property type="entry name" value="Peptidase_M42_aminopept"/>
</dbReference>
<gene>
    <name evidence="9" type="ORF">IAB51_04835</name>
</gene>
<accession>A0A9D1FMA7</accession>
<feature type="binding site" evidence="8">
    <location>
        <position position="175"/>
    </location>
    <ligand>
        <name>Zn(2+)</name>
        <dbReference type="ChEBI" id="CHEBI:29105"/>
        <label>2</label>
    </ligand>
</feature>
<comment type="similarity">
    <text evidence="1 6">Belongs to the peptidase M42 family.</text>
</comment>
<dbReference type="InterPro" id="IPR023367">
    <property type="entry name" value="Peptidase_M42_dom2"/>
</dbReference>
<dbReference type="Gene3D" id="3.40.630.10">
    <property type="entry name" value="Zn peptidases"/>
    <property type="match status" value="1"/>
</dbReference>
<reference evidence="9" key="2">
    <citation type="journal article" date="2021" name="PeerJ">
        <title>Extensive microbial diversity within the chicken gut microbiome revealed by metagenomics and culture.</title>
        <authorList>
            <person name="Gilroy R."/>
            <person name="Ravi A."/>
            <person name="Getino M."/>
            <person name="Pursley I."/>
            <person name="Horton D.L."/>
            <person name="Alikhan N.F."/>
            <person name="Baker D."/>
            <person name="Gharbi K."/>
            <person name="Hall N."/>
            <person name="Watson M."/>
            <person name="Adriaenssens E.M."/>
            <person name="Foster-Nyarko E."/>
            <person name="Jarju S."/>
            <person name="Secka A."/>
            <person name="Antonio M."/>
            <person name="Oren A."/>
            <person name="Chaudhuri R.R."/>
            <person name="La Ragione R."/>
            <person name="Hildebrand F."/>
            <person name="Pallen M.J."/>
        </authorList>
    </citation>
    <scope>NUCLEOTIDE SEQUENCE</scope>
    <source>
        <strain evidence="9">CHK199-13235</strain>
    </source>
</reference>